<name>A0A238FE57_9BASI</name>
<dbReference type="InterPro" id="IPR045851">
    <property type="entry name" value="AMP-bd_C_sf"/>
</dbReference>
<gene>
    <name evidence="3" type="ORF">BQ2448_2438</name>
</gene>
<sequence>MPYDAKKGIYTSALPDAPLPANLDTLSIYEFLFGPVYEPVGPGAVKRTQREGAVWLIDSVTGRTLTYEQAHERTLDIAKGFAKRGLGQGDTVVIFSSNEAYAAIRALLQMLTKGSGFPTSSSSQVDYATGLWATFRLGGMVSCANPSYTASELAYQLSMVHKHHPVKIVLASPESLAETLEACKKSGLPESSVILIREAYASSSDEIKQLARKFPTLDDIAKESCEVKLAPLPRLKPKSLAFLSFSFGTTGLPKAVEIPHRSLIANVLQSTVHWRNSSFKRYDAKTKTGDVIAGVLPCEWWRFIRLVFHIYGLVRFDFAAPTVQGVENVVVLHISVYNNTPVCVIPKFQLETFLGSIQKYKITALYVVPPIVILLAKSDLTKVSSHPGQSAVVISTLSETNVLLGSFAQKYDLSSVRISMAGAAPLTAEIFDTFTRKFPNITAGQGYGATESCTIITKFDPAGTTPGASAGLVFPNIEIKIVSPEGKNLPPGGVGELWSRSPSNAMGYLANEKATKETWDEEGFLHTGDECYIDDKGHMYVVDRIKELIKVSGNQVAPAELEGFLLDHPLVNDCAVIGIPDDFTGEKPKAFVALPPAEQEKLAKNPKHADEYIASIKKVVADNKIKYKHLAEVAFLPAIPKTASGKLLRKDLRVLHAKEAKLKKEKL</sequence>
<keyword evidence="4" id="KW-1185">Reference proteome</keyword>
<dbReference type="Pfam" id="PF00501">
    <property type="entry name" value="AMP-binding"/>
    <property type="match status" value="1"/>
</dbReference>
<dbReference type="EMBL" id="FMSP01000004">
    <property type="protein sequence ID" value="SCV69418.1"/>
    <property type="molecule type" value="Genomic_DNA"/>
</dbReference>
<dbReference type="GO" id="GO:0016405">
    <property type="term" value="F:CoA-ligase activity"/>
    <property type="evidence" value="ECO:0007669"/>
    <property type="project" value="TreeGrafter"/>
</dbReference>
<accession>A0A238FE57</accession>
<proteinExistence type="predicted"/>
<dbReference type="PANTHER" id="PTHR24096">
    <property type="entry name" value="LONG-CHAIN-FATTY-ACID--COA LIGASE"/>
    <property type="match status" value="1"/>
</dbReference>
<dbReference type="Proteomes" id="UP000198372">
    <property type="component" value="Unassembled WGS sequence"/>
</dbReference>
<dbReference type="Gene3D" id="3.30.300.30">
    <property type="match status" value="1"/>
</dbReference>
<dbReference type="InterPro" id="IPR025110">
    <property type="entry name" value="AMP-bd_C"/>
</dbReference>
<feature type="domain" description="AMP-binding enzyme C-terminal" evidence="2">
    <location>
        <begin position="560"/>
        <end position="646"/>
    </location>
</feature>
<evidence type="ECO:0000259" key="1">
    <source>
        <dbReference type="Pfam" id="PF00501"/>
    </source>
</evidence>
<dbReference type="Pfam" id="PF13193">
    <property type="entry name" value="AMP-binding_C"/>
    <property type="match status" value="1"/>
</dbReference>
<dbReference type="OrthoDB" id="6509636at2759"/>
<protein>
    <submittedName>
        <fullName evidence="3">BQ2448_2438 protein</fullName>
    </submittedName>
</protein>
<dbReference type="PANTHER" id="PTHR24096:SF422">
    <property type="entry name" value="BCDNA.GH02901"/>
    <property type="match status" value="1"/>
</dbReference>
<organism evidence="3 4">
    <name type="scientific">Microbotryum intermedium</name>
    <dbReference type="NCBI Taxonomy" id="269621"/>
    <lineage>
        <taxon>Eukaryota</taxon>
        <taxon>Fungi</taxon>
        <taxon>Dikarya</taxon>
        <taxon>Basidiomycota</taxon>
        <taxon>Pucciniomycotina</taxon>
        <taxon>Microbotryomycetes</taxon>
        <taxon>Microbotryales</taxon>
        <taxon>Microbotryaceae</taxon>
        <taxon>Microbotryum</taxon>
    </lineage>
</organism>
<dbReference type="STRING" id="269621.A0A238FE57"/>
<evidence type="ECO:0000259" key="2">
    <source>
        <dbReference type="Pfam" id="PF13193"/>
    </source>
</evidence>
<dbReference type="AlphaFoldDB" id="A0A238FE57"/>
<dbReference type="SUPFAM" id="SSF56801">
    <property type="entry name" value="Acetyl-CoA synthetase-like"/>
    <property type="match status" value="1"/>
</dbReference>
<dbReference type="Gene3D" id="3.40.50.12780">
    <property type="entry name" value="N-terminal domain of ligase-like"/>
    <property type="match status" value="2"/>
</dbReference>
<evidence type="ECO:0000313" key="3">
    <source>
        <dbReference type="EMBL" id="SCV69418.1"/>
    </source>
</evidence>
<feature type="domain" description="AMP-dependent synthetase/ligase" evidence="1">
    <location>
        <begin position="125"/>
        <end position="509"/>
    </location>
</feature>
<dbReference type="InterPro" id="IPR042099">
    <property type="entry name" value="ANL_N_sf"/>
</dbReference>
<dbReference type="InterPro" id="IPR000873">
    <property type="entry name" value="AMP-dep_synth/lig_dom"/>
</dbReference>
<evidence type="ECO:0000313" key="4">
    <source>
        <dbReference type="Proteomes" id="UP000198372"/>
    </source>
</evidence>
<reference evidence="4" key="1">
    <citation type="submission" date="2016-09" db="EMBL/GenBank/DDBJ databases">
        <authorList>
            <person name="Jeantristanb JTB J.-T."/>
            <person name="Ricardo R."/>
        </authorList>
    </citation>
    <scope>NUCLEOTIDE SEQUENCE [LARGE SCALE GENOMIC DNA]</scope>
</reference>